<name>A0A816GK32_9BILA</name>
<evidence type="ECO:0000256" key="1">
    <source>
        <dbReference type="SAM" id="Phobius"/>
    </source>
</evidence>
<dbReference type="EMBL" id="CAJNOW010019695">
    <property type="protein sequence ID" value="CAF1674498.1"/>
    <property type="molecule type" value="Genomic_DNA"/>
</dbReference>
<keyword evidence="1" id="KW-1133">Transmembrane helix</keyword>
<dbReference type="Proteomes" id="UP000681720">
    <property type="component" value="Unassembled WGS sequence"/>
</dbReference>
<reference evidence="2" key="1">
    <citation type="submission" date="2021-02" db="EMBL/GenBank/DDBJ databases">
        <authorList>
            <person name="Nowell W R."/>
        </authorList>
    </citation>
    <scope>NUCLEOTIDE SEQUENCE</scope>
</reference>
<organism evidence="2 4">
    <name type="scientific">Rotaria magnacalcarata</name>
    <dbReference type="NCBI Taxonomy" id="392030"/>
    <lineage>
        <taxon>Eukaryota</taxon>
        <taxon>Metazoa</taxon>
        <taxon>Spiralia</taxon>
        <taxon>Gnathifera</taxon>
        <taxon>Rotifera</taxon>
        <taxon>Eurotatoria</taxon>
        <taxon>Bdelloidea</taxon>
        <taxon>Philodinida</taxon>
        <taxon>Philodinidae</taxon>
        <taxon>Rotaria</taxon>
    </lineage>
</organism>
<evidence type="ECO:0000313" key="2">
    <source>
        <dbReference type="EMBL" id="CAF1674498.1"/>
    </source>
</evidence>
<dbReference type="AlphaFoldDB" id="A0A816GK32"/>
<proteinExistence type="predicted"/>
<keyword evidence="1" id="KW-0472">Membrane</keyword>
<dbReference type="EMBL" id="CAJOBJ010172052">
    <property type="protein sequence ID" value="CAF4886684.1"/>
    <property type="molecule type" value="Genomic_DNA"/>
</dbReference>
<evidence type="ECO:0000313" key="4">
    <source>
        <dbReference type="Proteomes" id="UP000663834"/>
    </source>
</evidence>
<comment type="caution">
    <text evidence="2">The sequence shown here is derived from an EMBL/GenBank/DDBJ whole genome shotgun (WGS) entry which is preliminary data.</text>
</comment>
<evidence type="ECO:0000313" key="3">
    <source>
        <dbReference type="EMBL" id="CAF4886684.1"/>
    </source>
</evidence>
<accession>A0A816GK32</accession>
<gene>
    <name evidence="3" type="ORF">GIL414_LOCUS51125</name>
    <name evidence="2" type="ORF">KQP761_LOCUS35032</name>
</gene>
<protein>
    <submittedName>
        <fullName evidence="2">Uncharacterized protein</fullName>
    </submittedName>
</protein>
<sequence>MGGNNQSRPTATQQLVTRDLLDIMVSTLQQFSNSSRFLQEVIVDCREFNESRDRAIKDCLRVNNNLSSAEVESKCFQIWERLRCEANNLQLAQSILVNTNVEQQVAIKNEITRALEAQLETNVTTKSGLLVPTNDVTTAMNNLIEMSVEIWNNNWQTWGQDANVVQRLQVNGAPVNFIQMNQTATLLADAFQESAEWNELSQTVTLTVQQAIAAQDRNANIIITVTAIVIGLSFLALLIFAIIKLVQKQNAKARTKLRIQVDEPGAAPA</sequence>
<feature type="transmembrane region" description="Helical" evidence="1">
    <location>
        <begin position="221"/>
        <end position="246"/>
    </location>
</feature>
<keyword evidence="1" id="KW-0812">Transmembrane</keyword>
<dbReference type="Proteomes" id="UP000663834">
    <property type="component" value="Unassembled WGS sequence"/>
</dbReference>